<proteinExistence type="predicted"/>
<evidence type="ECO:0000313" key="3">
    <source>
        <dbReference type="Proteomes" id="UP000018209"/>
    </source>
</evidence>
<accession>A0ABQ0IST7</accession>
<sequence length="130" mass="13723">MCDSEFACPVDGNEEVQLAFSGLDLRDIEMKEPDRGASEALASGLVSLDVRPAGISRDAEGSDAGRSVSDGECWPAGHKGSHPAVATYVGEMPRSLLRPPRAGPLSAALWDLSSDLRHSDDPITFSRLSG</sequence>
<feature type="region of interest" description="Disordered" evidence="1">
    <location>
        <begin position="55"/>
        <end position="78"/>
    </location>
</feature>
<dbReference type="Proteomes" id="UP000018209">
    <property type="component" value="Unassembled WGS sequence"/>
</dbReference>
<comment type="caution">
    <text evidence="2">The sequence shown here is derived from an EMBL/GenBank/DDBJ whole genome shotgun (WGS) entry which is preliminary data.</text>
</comment>
<name>A0ABQ0IST7_GLUTH</name>
<evidence type="ECO:0000256" key="1">
    <source>
        <dbReference type="SAM" id="MobiDB-lite"/>
    </source>
</evidence>
<organism evidence="2 3">
    <name type="scientific">Gluconobacter thailandicus NBRC 3257</name>
    <dbReference type="NCBI Taxonomy" id="1381097"/>
    <lineage>
        <taxon>Bacteria</taxon>
        <taxon>Pseudomonadati</taxon>
        <taxon>Pseudomonadota</taxon>
        <taxon>Alphaproteobacteria</taxon>
        <taxon>Acetobacterales</taxon>
        <taxon>Acetobacteraceae</taxon>
        <taxon>Gluconobacter</taxon>
    </lineage>
</organism>
<protein>
    <submittedName>
        <fullName evidence="2">Uncharacterized protein</fullName>
    </submittedName>
</protein>
<reference evidence="2 3" key="1">
    <citation type="submission" date="2013-08" db="EMBL/GenBank/DDBJ databases">
        <title>Gluconobacter thailandicus NBRC 3257 whole genome sequence.</title>
        <authorList>
            <person name="Matsutani M."/>
            <person name="Yakushi T."/>
            <person name="Matsushita K."/>
        </authorList>
    </citation>
    <scope>NUCLEOTIDE SEQUENCE [LARGE SCALE GENOMIC DNA]</scope>
    <source>
        <strain evidence="2 3">NBRC 3257</strain>
    </source>
</reference>
<evidence type="ECO:0000313" key="2">
    <source>
        <dbReference type="EMBL" id="GAD25285.1"/>
    </source>
</evidence>
<dbReference type="EMBL" id="BASM01000002">
    <property type="protein sequence ID" value="GAD25285.1"/>
    <property type="molecule type" value="Genomic_DNA"/>
</dbReference>
<gene>
    <name evidence="2" type="ORF">NBRC3257_0284</name>
</gene>
<keyword evidence="3" id="KW-1185">Reference proteome</keyword>